<feature type="compositionally biased region" description="Basic residues" evidence="1">
    <location>
        <begin position="91"/>
        <end position="100"/>
    </location>
</feature>
<feature type="compositionally biased region" description="Low complexity" evidence="1">
    <location>
        <begin position="172"/>
        <end position="186"/>
    </location>
</feature>
<dbReference type="AlphaFoldDB" id="A0A6A6YVQ0"/>
<evidence type="ECO:0000256" key="1">
    <source>
        <dbReference type="SAM" id="MobiDB-lite"/>
    </source>
</evidence>
<gene>
    <name evidence="2 4" type="ORF">BDZ99DRAFT_568181</name>
</gene>
<dbReference type="GeneID" id="54468654"/>
<accession>A0A6A6YVQ0</accession>
<evidence type="ECO:0000313" key="3">
    <source>
        <dbReference type="Proteomes" id="UP000504636"/>
    </source>
</evidence>
<reference evidence="4" key="2">
    <citation type="submission" date="2020-04" db="EMBL/GenBank/DDBJ databases">
        <authorList>
            <consortium name="NCBI Genome Project"/>
        </authorList>
    </citation>
    <scope>NUCLEOTIDE SEQUENCE</scope>
    <source>
        <strain evidence="4">CBS 304.34</strain>
    </source>
</reference>
<evidence type="ECO:0000313" key="4">
    <source>
        <dbReference type="RefSeq" id="XP_033579845.1"/>
    </source>
</evidence>
<organism evidence="2">
    <name type="scientific">Mytilinidion resinicola</name>
    <dbReference type="NCBI Taxonomy" id="574789"/>
    <lineage>
        <taxon>Eukaryota</taxon>
        <taxon>Fungi</taxon>
        <taxon>Dikarya</taxon>
        <taxon>Ascomycota</taxon>
        <taxon>Pezizomycotina</taxon>
        <taxon>Dothideomycetes</taxon>
        <taxon>Pleosporomycetidae</taxon>
        <taxon>Mytilinidiales</taxon>
        <taxon>Mytilinidiaceae</taxon>
        <taxon>Mytilinidion</taxon>
    </lineage>
</organism>
<feature type="region of interest" description="Disordered" evidence="1">
    <location>
        <begin position="155"/>
        <end position="186"/>
    </location>
</feature>
<dbReference type="EMBL" id="MU003696">
    <property type="protein sequence ID" value="KAF2812881.1"/>
    <property type="molecule type" value="Genomic_DNA"/>
</dbReference>
<reference evidence="2 4" key="1">
    <citation type="journal article" date="2020" name="Stud. Mycol.">
        <title>101 Dothideomycetes genomes: a test case for predicting lifestyles and emergence of pathogens.</title>
        <authorList>
            <person name="Haridas S."/>
            <person name="Albert R."/>
            <person name="Binder M."/>
            <person name="Bloem J."/>
            <person name="Labutti K."/>
            <person name="Salamov A."/>
            <person name="Andreopoulos B."/>
            <person name="Baker S."/>
            <person name="Barry K."/>
            <person name="Bills G."/>
            <person name="Bluhm B."/>
            <person name="Cannon C."/>
            <person name="Castanera R."/>
            <person name="Culley D."/>
            <person name="Daum C."/>
            <person name="Ezra D."/>
            <person name="Gonzalez J."/>
            <person name="Henrissat B."/>
            <person name="Kuo A."/>
            <person name="Liang C."/>
            <person name="Lipzen A."/>
            <person name="Lutzoni F."/>
            <person name="Magnuson J."/>
            <person name="Mondo S."/>
            <person name="Nolan M."/>
            <person name="Ohm R."/>
            <person name="Pangilinan J."/>
            <person name="Park H.-J."/>
            <person name="Ramirez L."/>
            <person name="Alfaro M."/>
            <person name="Sun H."/>
            <person name="Tritt A."/>
            <person name="Yoshinaga Y."/>
            <person name="Zwiers L.-H."/>
            <person name="Turgeon B."/>
            <person name="Goodwin S."/>
            <person name="Spatafora J."/>
            <person name="Crous P."/>
            <person name="Grigoriev I."/>
        </authorList>
    </citation>
    <scope>NUCLEOTIDE SEQUENCE</scope>
    <source>
        <strain evidence="2 4">CBS 304.34</strain>
    </source>
</reference>
<name>A0A6A6YVQ0_9PEZI</name>
<evidence type="ECO:0000313" key="2">
    <source>
        <dbReference type="EMBL" id="KAF2812881.1"/>
    </source>
</evidence>
<proteinExistence type="predicted"/>
<feature type="region of interest" description="Disordered" evidence="1">
    <location>
        <begin position="81"/>
        <end position="103"/>
    </location>
</feature>
<reference evidence="4" key="3">
    <citation type="submission" date="2025-04" db="UniProtKB">
        <authorList>
            <consortium name="RefSeq"/>
        </authorList>
    </citation>
    <scope>IDENTIFICATION</scope>
    <source>
        <strain evidence="4">CBS 304.34</strain>
    </source>
</reference>
<dbReference type="Proteomes" id="UP000504636">
    <property type="component" value="Unplaced"/>
</dbReference>
<keyword evidence="3" id="KW-1185">Reference proteome</keyword>
<sequence length="221" mass="23335">MSGAMAIDLVPPREYSTAGRKSPGVGRCWQLLARVGGTSRASDHGQPDANLVGEKIGICQPPTPASCAAVSGARYTTSGWERRSLAGARTTSKKPQRSPARRLPFACPPELIENPHAPPIRNAPAIPEGTHVNLPAINQPSTLAKRTLRGARLRADGAAAKAGERETGESLGAGPTLPTSSSPSAPGRFLSCTSAYLRLSRPECRYYHRYGTAVFERGLGI</sequence>
<protein>
    <submittedName>
        <fullName evidence="2 4">Uncharacterized protein</fullName>
    </submittedName>
</protein>
<dbReference type="RefSeq" id="XP_033579845.1">
    <property type="nucleotide sequence ID" value="XM_033727761.1"/>
</dbReference>